<accession>A0A164FLI9</accession>
<comment type="caution">
    <text evidence="1">The sequence shown here is derived from an EMBL/GenBank/DDBJ whole genome shotgun (WGS) entry which is preliminary data.</text>
</comment>
<dbReference type="EMBL" id="LRGB01019614">
    <property type="protein sequence ID" value="KZR97908.1"/>
    <property type="molecule type" value="Genomic_DNA"/>
</dbReference>
<dbReference type="Proteomes" id="UP000076858">
    <property type="component" value="Unassembled WGS sequence"/>
</dbReference>
<evidence type="ECO:0000313" key="1">
    <source>
        <dbReference type="EMBL" id="KZR97908.1"/>
    </source>
</evidence>
<reference evidence="1 2" key="1">
    <citation type="submission" date="2016-03" db="EMBL/GenBank/DDBJ databases">
        <title>EvidentialGene: Evidence-directed Construction of Genes on Genomes.</title>
        <authorList>
            <person name="Gilbert D.G."/>
            <person name="Choi J.-H."/>
            <person name="Mockaitis K."/>
            <person name="Colbourne J."/>
            <person name="Pfrender M."/>
        </authorList>
    </citation>
    <scope>NUCLEOTIDE SEQUENCE [LARGE SCALE GENOMIC DNA]</scope>
    <source>
        <strain evidence="1 2">Xinb3</strain>
        <tissue evidence="1">Complete organism</tissue>
    </source>
</reference>
<evidence type="ECO:0000313" key="2">
    <source>
        <dbReference type="Proteomes" id="UP000076858"/>
    </source>
</evidence>
<keyword evidence="2" id="KW-1185">Reference proteome</keyword>
<name>A0A164FLI9_9CRUS</name>
<proteinExistence type="predicted"/>
<sequence>MWERRNPNSPFSKKVDFEICERISFIKKYTVQIRETYSSVGYKSSPGSRKNSYSR</sequence>
<protein>
    <submittedName>
        <fullName evidence="1">Uncharacterized protein</fullName>
    </submittedName>
</protein>
<gene>
    <name evidence="1" type="ORF">APZ42_006962</name>
</gene>
<organism evidence="1 2">
    <name type="scientific">Daphnia magna</name>
    <dbReference type="NCBI Taxonomy" id="35525"/>
    <lineage>
        <taxon>Eukaryota</taxon>
        <taxon>Metazoa</taxon>
        <taxon>Ecdysozoa</taxon>
        <taxon>Arthropoda</taxon>
        <taxon>Crustacea</taxon>
        <taxon>Branchiopoda</taxon>
        <taxon>Diplostraca</taxon>
        <taxon>Cladocera</taxon>
        <taxon>Anomopoda</taxon>
        <taxon>Daphniidae</taxon>
        <taxon>Daphnia</taxon>
    </lineage>
</organism>
<dbReference type="AlphaFoldDB" id="A0A164FLI9"/>